<evidence type="ECO:0000313" key="1">
    <source>
        <dbReference type="EnsemblMetazoa" id="PPA42228.1"/>
    </source>
</evidence>
<accession>A0A8R1UYU0</accession>
<evidence type="ECO:0000313" key="2">
    <source>
        <dbReference type="Proteomes" id="UP000005239"/>
    </source>
</evidence>
<accession>A0A2A6C0T0</accession>
<gene>
    <name evidence="1" type="primary">WBGene00280597</name>
</gene>
<dbReference type="PROSITE" id="PS50181">
    <property type="entry name" value="FBOX"/>
    <property type="match status" value="1"/>
</dbReference>
<reference evidence="2" key="1">
    <citation type="journal article" date="2008" name="Nat. Genet.">
        <title>The Pristionchus pacificus genome provides a unique perspective on nematode lifestyle and parasitism.</title>
        <authorList>
            <person name="Dieterich C."/>
            <person name="Clifton S.W."/>
            <person name="Schuster L.N."/>
            <person name="Chinwalla A."/>
            <person name="Delehaunty K."/>
            <person name="Dinkelacker I."/>
            <person name="Fulton L."/>
            <person name="Fulton R."/>
            <person name="Godfrey J."/>
            <person name="Minx P."/>
            <person name="Mitreva M."/>
            <person name="Roeseler W."/>
            <person name="Tian H."/>
            <person name="Witte H."/>
            <person name="Yang S.P."/>
            <person name="Wilson R.K."/>
            <person name="Sommer R.J."/>
        </authorList>
    </citation>
    <scope>NUCLEOTIDE SEQUENCE [LARGE SCALE GENOMIC DNA]</scope>
    <source>
        <strain evidence="2">PS312</strain>
    </source>
</reference>
<dbReference type="Pfam" id="PF00646">
    <property type="entry name" value="F-box"/>
    <property type="match status" value="1"/>
</dbReference>
<dbReference type="Proteomes" id="UP000005239">
    <property type="component" value="Unassembled WGS sequence"/>
</dbReference>
<dbReference type="EnsemblMetazoa" id="PPA42228.1">
    <property type="protein sequence ID" value="PPA42228.1"/>
    <property type="gene ID" value="WBGene00280597"/>
</dbReference>
<organism evidence="1 2">
    <name type="scientific">Pristionchus pacificus</name>
    <name type="common">Parasitic nematode worm</name>
    <dbReference type="NCBI Taxonomy" id="54126"/>
    <lineage>
        <taxon>Eukaryota</taxon>
        <taxon>Metazoa</taxon>
        <taxon>Ecdysozoa</taxon>
        <taxon>Nematoda</taxon>
        <taxon>Chromadorea</taxon>
        <taxon>Rhabditida</taxon>
        <taxon>Rhabditina</taxon>
        <taxon>Diplogasteromorpha</taxon>
        <taxon>Diplogasteroidea</taxon>
        <taxon>Neodiplogasteridae</taxon>
        <taxon>Pristionchus</taxon>
    </lineage>
</organism>
<dbReference type="InterPro" id="IPR001810">
    <property type="entry name" value="F-box_dom"/>
</dbReference>
<name>A0A2A6C0T0_PRIPA</name>
<protein>
    <submittedName>
        <fullName evidence="1">F-box domain-containing protein</fullName>
    </submittedName>
</protein>
<proteinExistence type="predicted"/>
<dbReference type="AlphaFoldDB" id="A0A2A6C0T0"/>
<reference evidence="1" key="2">
    <citation type="submission" date="2022-06" db="UniProtKB">
        <authorList>
            <consortium name="EnsemblMetazoa"/>
        </authorList>
    </citation>
    <scope>IDENTIFICATION</scope>
    <source>
        <strain evidence="1">PS312</strain>
    </source>
</reference>
<sequence length="194" mass="22386">MVEFLYLPLEMICEVVKFVDNNGLLALRKVNRITRDAVDNVCRSMQIQNIYVYDFVFVICPTEDFPEAMKALHGAIKRCPIDNFTFNCKYKNEAVITITDRFLDGLNVKKERCLYACDFSKDESHADKFPLEGMELPKLRKKVYFKARIREDRNDAFSISDVNRALGFHAFLLNGFTDPVNGYIEISDGNITVD</sequence>
<keyword evidence="2" id="KW-1185">Reference proteome</keyword>